<feature type="transmembrane region" description="Helical" evidence="2">
    <location>
        <begin position="322"/>
        <end position="340"/>
    </location>
</feature>
<feature type="compositionally biased region" description="Basic and acidic residues" evidence="1">
    <location>
        <begin position="144"/>
        <end position="155"/>
    </location>
</feature>
<dbReference type="Gene3D" id="1.10.472.100">
    <property type="entry name" value="Presenilin"/>
    <property type="match status" value="1"/>
</dbReference>
<feature type="compositionally biased region" description="Acidic residues" evidence="1">
    <location>
        <begin position="165"/>
        <end position="174"/>
    </location>
</feature>
<evidence type="ECO:0000313" key="4">
    <source>
        <dbReference type="Proteomes" id="UP000271162"/>
    </source>
</evidence>
<dbReference type="PANTHER" id="PTHR10202:SF25">
    <property type="entry name" value="PRESENILIN SPE-4"/>
    <property type="match status" value="1"/>
</dbReference>
<dbReference type="GO" id="GO:0055074">
    <property type="term" value="P:calcium ion homeostasis"/>
    <property type="evidence" value="ECO:0007669"/>
    <property type="project" value="TreeGrafter"/>
</dbReference>
<dbReference type="GO" id="GO:0042500">
    <property type="term" value="F:aspartic endopeptidase activity, intramembrane cleaving"/>
    <property type="evidence" value="ECO:0007669"/>
    <property type="project" value="InterPro"/>
</dbReference>
<accession>A0A0N4YIQ9</accession>
<evidence type="ECO:0000256" key="1">
    <source>
        <dbReference type="SAM" id="MobiDB-lite"/>
    </source>
</evidence>
<reference evidence="3 4" key="2">
    <citation type="submission" date="2018-11" db="EMBL/GenBank/DDBJ databases">
        <authorList>
            <consortium name="Pathogen Informatics"/>
        </authorList>
    </citation>
    <scope>NUCLEOTIDE SEQUENCE [LARGE SCALE GENOMIC DNA]</scope>
</reference>
<feature type="compositionally biased region" description="Acidic residues" evidence="1">
    <location>
        <begin position="122"/>
        <end position="143"/>
    </location>
</feature>
<dbReference type="GO" id="GO:0034205">
    <property type="term" value="P:amyloid-beta formation"/>
    <property type="evidence" value="ECO:0007669"/>
    <property type="project" value="TreeGrafter"/>
</dbReference>
<reference evidence="5" key="1">
    <citation type="submission" date="2017-02" db="UniProtKB">
        <authorList>
            <consortium name="WormBaseParasite"/>
        </authorList>
    </citation>
    <scope>IDENTIFICATION</scope>
</reference>
<dbReference type="EMBL" id="UYSL01022408">
    <property type="protein sequence ID" value="VDL80405.1"/>
    <property type="molecule type" value="Genomic_DNA"/>
</dbReference>
<feature type="transmembrane region" description="Helical" evidence="2">
    <location>
        <begin position="82"/>
        <end position="104"/>
    </location>
</feature>
<dbReference type="GO" id="GO:0016485">
    <property type="term" value="P:protein processing"/>
    <property type="evidence" value="ECO:0007669"/>
    <property type="project" value="InterPro"/>
</dbReference>
<dbReference type="Pfam" id="PF01080">
    <property type="entry name" value="Presenilin"/>
    <property type="match status" value="1"/>
</dbReference>
<dbReference type="GO" id="GO:0070765">
    <property type="term" value="C:gamma-secretase complex"/>
    <property type="evidence" value="ECO:0007669"/>
    <property type="project" value="TreeGrafter"/>
</dbReference>
<dbReference type="PANTHER" id="PTHR10202">
    <property type="entry name" value="PRESENILIN"/>
    <property type="match status" value="1"/>
</dbReference>
<feature type="region of interest" description="Disordered" evidence="1">
    <location>
        <begin position="118"/>
        <end position="252"/>
    </location>
</feature>
<dbReference type="WBParaSite" id="NBR_0001680901-mRNA-1">
    <property type="protein sequence ID" value="NBR_0001680901-mRNA-1"/>
    <property type="gene ID" value="NBR_0001680901"/>
</dbReference>
<feature type="transmembrane region" description="Helical" evidence="2">
    <location>
        <begin position="292"/>
        <end position="313"/>
    </location>
</feature>
<name>A0A0N4YIQ9_NIPBR</name>
<dbReference type="OMA" id="CGTFCYF"/>
<dbReference type="GO" id="GO:0007219">
    <property type="term" value="P:Notch signaling pathway"/>
    <property type="evidence" value="ECO:0007669"/>
    <property type="project" value="TreeGrafter"/>
</dbReference>
<feature type="transmembrane region" description="Helical" evidence="2">
    <location>
        <begin position="21"/>
        <end position="43"/>
    </location>
</feature>
<keyword evidence="2" id="KW-0472">Membrane</keyword>
<gene>
    <name evidence="3" type="ORF">NBR_LOCUS16810</name>
</gene>
<organism evidence="5">
    <name type="scientific">Nippostrongylus brasiliensis</name>
    <name type="common">Rat hookworm</name>
    <dbReference type="NCBI Taxonomy" id="27835"/>
    <lineage>
        <taxon>Eukaryota</taxon>
        <taxon>Metazoa</taxon>
        <taxon>Ecdysozoa</taxon>
        <taxon>Nematoda</taxon>
        <taxon>Chromadorea</taxon>
        <taxon>Rhabditida</taxon>
        <taxon>Rhabditina</taxon>
        <taxon>Rhabditomorpha</taxon>
        <taxon>Strongyloidea</taxon>
        <taxon>Heligmosomidae</taxon>
        <taxon>Nippostrongylus</taxon>
    </lineage>
</organism>
<sequence length="360" mass="39991">MRQTCQCDRFLCRLVSQFGEINAFSAMVVLAIVSFSMLLLALWDCRRLVQLWLHMSCLLILFAVSGGDLLKSLKISEEKIIYDYLPGLVTAYGGFGCIVLRFLMFTADTKPVDAASKKALEDAQDADDAEADEDDSSSSDEDDGKNVDNSNRESSTESGFSFTSEESEEEVNEPQDEKPLLRRRTRQAAGADKANDVGNMTDEEERQRREERMKAERMKKAKQSDVSSDEEVAVEVDASVETPDTEEDEKENPWAMQYPIDDKEALNSLRLGMGDFVFYSVLVGQAATTGNIGATIAAALGVVYGLLITLTYFSNGDETTPALPISIALGTIFHFTFFVLEPYATQCSDMIFHAIYDYLD</sequence>
<dbReference type="Proteomes" id="UP000271162">
    <property type="component" value="Unassembled WGS sequence"/>
</dbReference>
<keyword evidence="4" id="KW-1185">Reference proteome</keyword>
<protein>
    <submittedName>
        <fullName evidence="5">Presenilin spe-4 (inferred by orthology to a C. elegans protein)</fullName>
    </submittedName>
</protein>
<evidence type="ECO:0000313" key="5">
    <source>
        <dbReference type="WBParaSite" id="NBR_0001680901-mRNA-1"/>
    </source>
</evidence>
<keyword evidence="2" id="KW-1133">Transmembrane helix</keyword>
<feature type="compositionally biased region" description="Basic and acidic residues" evidence="1">
    <location>
        <begin position="205"/>
        <end position="218"/>
    </location>
</feature>
<keyword evidence="2" id="KW-0812">Transmembrane</keyword>
<dbReference type="InterPro" id="IPR042524">
    <property type="entry name" value="Presenilin_C"/>
</dbReference>
<dbReference type="STRING" id="27835.A0A0N4YIQ9"/>
<dbReference type="AlphaFoldDB" id="A0A0N4YIQ9"/>
<proteinExistence type="predicted"/>
<dbReference type="GO" id="GO:0006509">
    <property type="term" value="P:membrane protein ectodomain proteolysis"/>
    <property type="evidence" value="ECO:0007669"/>
    <property type="project" value="TreeGrafter"/>
</dbReference>
<evidence type="ECO:0000313" key="3">
    <source>
        <dbReference type="EMBL" id="VDL80405.1"/>
    </source>
</evidence>
<evidence type="ECO:0000256" key="2">
    <source>
        <dbReference type="SAM" id="Phobius"/>
    </source>
</evidence>
<dbReference type="InterPro" id="IPR001108">
    <property type="entry name" value="Peptidase_A22A"/>
</dbReference>